<reference evidence="1 2" key="1">
    <citation type="journal article" date="2013" name="Antonie Van Leeuwenhoek">
        <title>Paracoccus zhejiangensis sp. nov., isolated from activated sludge in wastewater-treatment system.</title>
        <authorList>
            <person name="Wu Z.G."/>
            <person name="Zhang D.F."/>
            <person name="Liu Y.L."/>
            <person name="Wang F."/>
            <person name="Jiang X."/>
            <person name="Li C."/>
            <person name="Li S.P."/>
            <person name="Hong Q."/>
            <person name="Li W.J."/>
        </authorList>
    </citation>
    <scope>NUCLEOTIDE SEQUENCE [LARGE SCALE GENOMIC DNA]</scope>
    <source>
        <strain evidence="1 2">J6</strain>
    </source>
</reference>
<accession>A0A2H5EY59</accession>
<evidence type="ECO:0008006" key="3">
    <source>
        <dbReference type="Google" id="ProtNLM"/>
    </source>
</evidence>
<organism evidence="1 2">
    <name type="scientific">Paracoccus zhejiangensis</name>
    <dbReference type="NCBI Taxonomy" id="1077935"/>
    <lineage>
        <taxon>Bacteria</taxon>
        <taxon>Pseudomonadati</taxon>
        <taxon>Pseudomonadota</taxon>
        <taxon>Alphaproteobacteria</taxon>
        <taxon>Rhodobacterales</taxon>
        <taxon>Paracoccaceae</taxon>
        <taxon>Paracoccus</taxon>
    </lineage>
</organism>
<name>A0A2H5EY59_9RHOB</name>
<protein>
    <recommendedName>
        <fullName evidence="3">Phage baseplate protein</fullName>
    </recommendedName>
</protein>
<dbReference type="RefSeq" id="WP_101752241.1">
    <property type="nucleotide sequence ID" value="NZ_CP025430.1"/>
</dbReference>
<evidence type="ECO:0000313" key="1">
    <source>
        <dbReference type="EMBL" id="AUH64203.1"/>
    </source>
</evidence>
<dbReference type="KEGG" id="pzh:CX676_08580"/>
<dbReference type="EMBL" id="CP025430">
    <property type="protein sequence ID" value="AUH64203.1"/>
    <property type="molecule type" value="Genomic_DNA"/>
</dbReference>
<gene>
    <name evidence="1" type="ORF">CX676_08580</name>
</gene>
<dbReference type="Proteomes" id="UP000234530">
    <property type="component" value="Chromosome"/>
</dbReference>
<proteinExistence type="predicted"/>
<keyword evidence="2" id="KW-1185">Reference proteome</keyword>
<evidence type="ECO:0000313" key="2">
    <source>
        <dbReference type="Proteomes" id="UP000234530"/>
    </source>
</evidence>
<dbReference type="AlphaFoldDB" id="A0A2H5EY59"/>
<dbReference type="OrthoDB" id="283948at2"/>
<sequence>MASRLSASGCLAAWETGAGRSPLDRALAMLWAAEDDQPFAGDPADLPLAERDRRLLALWCGSFGPSMAGRASCPDCGAELELDLEASALAALLPDEPGQGLRPISSRDLAAVAELSPERVAAGLRDRIAGPGLTGTAAAEAERAIAEAAERAELCIRLTCAACAREWTEILDLPHFLWARVETSALALIGQVATLAAAYGWAERDILALSPARRLAYLQRAVGP</sequence>